<dbReference type="STRING" id="1503961.SAMN05421736_12024"/>
<dbReference type="EMBL" id="FNPI01000020">
    <property type="protein sequence ID" value="SDZ59891.1"/>
    <property type="molecule type" value="Genomic_DNA"/>
</dbReference>
<keyword evidence="2" id="KW-1185">Reference proteome</keyword>
<accession>A0A1H3UCW4</accession>
<dbReference type="InterPro" id="IPR025454">
    <property type="entry name" value="DUF4275"/>
</dbReference>
<dbReference type="Pfam" id="PF14101">
    <property type="entry name" value="DUF4275"/>
    <property type="match status" value="1"/>
</dbReference>
<dbReference type="AlphaFoldDB" id="A0A1H3UCW4"/>
<protein>
    <recommendedName>
        <fullName evidence="3">DUF4275 family protein</fullName>
    </recommendedName>
</protein>
<dbReference type="Proteomes" id="UP000198935">
    <property type="component" value="Unassembled WGS sequence"/>
</dbReference>
<reference evidence="2" key="1">
    <citation type="submission" date="2016-10" db="EMBL/GenBank/DDBJ databases">
        <authorList>
            <person name="Varghese N."/>
            <person name="Submissions S."/>
        </authorList>
    </citation>
    <scope>NUCLEOTIDE SEQUENCE [LARGE SCALE GENOMIC DNA]</scope>
    <source>
        <strain evidence="2">SP</strain>
    </source>
</reference>
<proteinExistence type="predicted"/>
<evidence type="ECO:0000313" key="2">
    <source>
        <dbReference type="Proteomes" id="UP000198935"/>
    </source>
</evidence>
<gene>
    <name evidence="1" type="ORF">SAMN05421736_12024</name>
</gene>
<dbReference type="OrthoDB" id="1711074at2"/>
<evidence type="ECO:0008006" key="3">
    <source>
        <dbReference type="Google" id="ProtNLM"/>
    </source>
</evidence>
<organism evidence="1 2">
    <name type="scientific">Evansella caseinilytica</name>
    <dbReference type="NCBI Taxonomy" id="1503961"/>
    <lineage>
        <taxon>Bacteria</taxon>
        <taxon>Bacillati</taxon>
        <taxon>Bacillota</taxon>
        <taxon>Bacilli</taxon>
        <taxon>Bacillales</taxon>
        <taxon>Bacillaceae</taxon>
        <taxon>Evansella</taxon>
    </lineage>
</organism>
<sequence length="150" mass="17783">MDLLDTLMSKRMKTREVPHWGAYLRKQWETEFANHLSDEKKKSIHLDDGNGACGYLWHIFSYKTKECLESKKAELAFEREQKDFCYIFYQHTNDVFIVENASALKAKDLLNEEDIYITDKSFTWTFIITHEKGSYGPYFSTNNKRNAVFK</sequence>
<evidence type="ECO:0000313" key="1">
    <source>
        <dbReference type="EMBL" id="SDZ59891.1"/>
    </source>
</evidence>
<name>A0A1H3UCW4_9BACI</name>